<dbReference type="InterPro" id="IPR008990">
    <property type="entry name" value="Elect_transpt_acc-like_dom_sf"/>
</dbReference>
<dbReference type="Pfam" id="PF02941">
    <property type="entry name" value="FeThRed_A"/>
    <property type="match status" value="1"/>
</dbReference>
<evidence type="ECO:0008006" key="9">
    <source>
        <dbReference type="Google" id="ProtNLM"/>
    </source>
</evidence>
<evidence type="ECO:0000313" key="7">
    <source>
        <dbReference type="EMBL" id="CAK9183582.1"/>
    </source>
</evidence>
<dbReference type="GO" id="GO:0016491">
    <property type="term" value="F:oxidoreductase activity"/>
    <property type="evidence" value="ECO:0007669"/>
    <property type="project" value="UniProtKB-KW"/>
</dbReference>
<comment type="caution">
    <text evidence="7">The sequence shown here is derived from an EMBL/GenBank/DDBJ whole genome shotgun (WGS) entry which is preliminary data.</text>
</comment>
<dbReference type="Gene3D" id="2.30.30.50">
    <property type="match status" value="1"/>
</dbReference>
<sequence length="356" mass="40067">MTTPIFFSKPPLISHQSSQFLTISTPNLPSFLISRPSINFQRKNATSDSTTIIDTPSVSLYSEDDDKAAVEAKIGSRVRVKVPLKVYHVPKVPEFELTGMIGVLKQYVGVWKGKRISANFPYKIEFVTEIEGRKGPVKFFAHLREDEFDGGSTSQYVRKAEPAIDIPLEHFPQPSGYNAPEQVHITQGDHVGRGVIISWVTPLERHPNVVTYWEDGKQDEKHKIHSITTFYRYYNYSSGYIHHATIKKVNNVTRRFSLTTPPKVGPDVPYTFGIMGDLGQTYASKQKNILLSSHICIGTMYPTGHLRVHPPFGILLSVHRHISLCYLLTLPMVNILHNTNGLSKSSPRLTGPRHHG</sequence>
<gene>
    <name evidence="7" type="ORF">ILEXP_LOCUS53860</name>
</gene>
<keyword evidence="1" id="KW-0560">Oxidoreductase</keyword>
<evidence type="ECO:0000256" key="1">
    <source>
        <dbReference type="ARBA" id="ARBA00023002"/>
    </source>
</evidence>
<evidence type="ECO:0000313" key="8">
    <source>
        <dbReference type="Proteomes" id="UP001642360"/>
    </source>
</evidence>
<comment type="function">
    <text evidence="3">Variable subunit of the ferredoxin-thioredoxin reductase (FTR), which catalyzes the two-electron reduction of thioredoxins by the electrons provided by reduced ferredoxin.</text>
</comment>
<evidence type="ECO:0000256" key="3">
    <source>
        <dbReference type="ARBA" id="ARBA00034474"/>
    </source>
</evidence>
<dbReference type="SUPFAM" id="SSF50090">
    <property type="entry name" value="Electron transport accessory proteins"/>
    <property type="match status" value="1"/>
</dbReference>
<reference evidence="7 8" key="1">
    <citation type="submission" date="2024-02" db="EMBL/GenBank/DDBJ databases">
        <authorList>
            <person name="Vignale AGUSTIN F."/>
            <person name="Sosa J E."/>
            <person name="Modenutti C."/>
        </authorList>
    </citation>
    <scope>NUCLEOTIDE SEQUENCE [LARGE SCALE GENOMIC DNA]</scope>
</reference>
<dbReference type="SUPFAM" id="SSF49363">
    <property type="entry name" value="Purple acid phosphatase, N-terminal domain"/>
    <property type="match status" value="1"/>
</dbReference>
<dbReference type="EMBL" id="CAUOFW020008691">
    <property type="protein sequence ID" value="CAK9183582.1"/>
    <property type="molecule type" value="Genomic_DNA"/>
</dbReference>
<dbReference type="InterPro" id="IPR015914">
    <property type="entry name" value="PAPs_N"/>
</dbReference>
<dbReference type="PANTHER" id="PTHR46937:SF4">
    <property type="entry name" value="FERREDOXIN-THIOREDOXIN REDUCTASE SUBUNIT A1, CHLOROPLASTIC"/>
    <property type="match status" value="1"/>
</dbReference>
<organism evidence="7 8">
    <name type="scientific">Ilex paraguariensis</name>
    <name type="common">yerba mate</name>
    <dbReference type="NCBI Taxonomy" id="185542"/>
    <lineage>
        <taxon>Eukaryota</taxon>
        <taxon>Viridiplantae</taxon>
        <taxon>Streptophyta</taxon>
        <taxon>Embryophyta</taxon>
        <taxon>Tracheophyta</taxon>
        <taxon>Spermatophyta</taxon>
        <taxon>Magnoliopsida</taxon>
        <taxon>eudicotyledons</taxon>
        <taxon>Gunneridae</taxon>
        <taxon>Pentapetalae</taxon>
        <taxon>asterids</taxon>
        <taxon>campanulids</taxon>
        <taxon>Aquifoliales</taxon>
        <taxon>Aquifoliaceae</taxon>
        <taxon>Ilex</taxon>
    </lineage>
</organism>
<keyword evidence="8" id="KW-1185">Reference proteome</keyword>
<comment type="subunit">
    <text evidence="2">Heterodimer of subunit A (variable subunit) and subunit B (catalytic subunit). Heterodimeric FTR forms a complex with ferredoxin and thioredoxin.</text>
</comment>
<evidence type="ECO:0000256" key="4">
    <source>
        <dbReference type="ARBA" id="ARBA00034490"/>
    </source>
</evidence>
<comment type="similarity">
    <text evidence="4">Belongs to the ferredoxin thioredoxin reductase alpha subunit family.</text>
</comment>
<dbReference type="InterPro" id="IPR008963">
    <property type="entry name" value="Purple_acid_Pase-like_N"/>
</dbReference>
<dbReference type="Pfam" id="PF16656">
    <property type="entry name" value="Pur_ac_phosph_N"/>
    <property type="match status" value="1"/>
</dbReference>
<evidence type="ECO:0000259" key="5">
    <source>
        <dbReference type="Pfam" id="PF02941"/>
    </source>
</evidence>
<dbReference type="PANTHER" id="PTHR46937">
    <property type="entry name" value="FERREDOXIN-THIOREDOXIN REDUCTASE, VARIABLE CHAIN"/>
    <property type="match status" value="1"/>
</dbReference>
<dbReference type="InterPro" id="IPR004207">
    <property type="entry name" value="Fd_thioredoxin_Rdtase_alpha"/>
</dbReference>
<name>A0ABC8URI9_9AQUA</name>
<dbReference type="AlphaFoldDB" id="A0ABC8URI9"/>
<dbReference type="Proteomes" id="UP001642360">
    <property type="component" value="Unassembled WGS sequence"/>
</dbReference>
<feature type="domain" description="Ferredoxin thioredoxin reductase alpha chain" evidence="5">
    <location>
        <begin position="74"/>
        <end position="147"/>
    </location>
</feature>
<proteinExistence type="inferred from homology"/>
<dbReference type="Gene3D" id="2.60.40.380">
    <property type="entry name" value="Purple acid phosphatase-like, N-terminal"/>
    <property type="match status" value="1"/>
</dbReference>
<protein>
    <recommendedName>
        <fullName evidence="9">Ferredoxin thioredoxin reductase alpha chain domain-containing protein</fullName>
    </recommendedName>
</protein>
<evidence type="ECO:0000259" key="6">
    <source>
        <dbReference type="Pfam" id="PF16656"/>
    </source>
</evidence>
<accession>A0ABC8URI9</accession>
<evidence type="ECO:0000256" key="2">
    <source>
        <dbReference type="ARBA" id="ARBA00026011"/>
    </source>
</evidence>
<dbReference type="InterPro" id="IPR044166">
    <property type="entry name" value="FTRV"/>
</dbReference>
<feature type="domain" description="Purple acid phosphatase N-terminal" evidence="6">
    <location>
        <begin position="180"/>
        <end position="249"/>
    </location>
</feature>